<reference evidence="3 4" key="1">
    <citation type="submission" date="2022-12" db="EMBL/GenBank/DDBJ databases">
        <title>Chromosome-level genome of Tegillarca granosa.</title>
        <authorList>
            <person name="Kim J."/>
        </authorList>
    </citation>
    <scope>NUCLEOTIDE SEQUENCE [LARGE SCALE GENOMIC DNA]</scope>
    <source>
        <strain evidence="3">Teg-2019</strain>
        <tissue evidence="3">Adductor muscle</tissue>
    </source>
</reference>
<evidence type="ECO:0000313" key="4">
    <source>
        <dbReference type="Proteomes" id="UP001217089"/>
    </source>
</evidence>
<comment type="caution">
    <text evidence="3">The sequence shown here is derived from an EMBL/GenBank/DDBJ whole genome shotgun (WGS) entry which is preliminary data.</text>
</comment>
<sequence length="217" mass="24514">MSHFYSQHTIKMIVYLLSLMVGMVICELPSEWAYEVLRDGTITLYCNDSSINIDTNEYGQWTIPSGVELKKQHNDSLLTVQQENGIEGFSLLLKKVESSLDGVYICKVKSVSTDVIRMATIRGINLHQPLAKSASERYEYNIIVAVVASVVFLVPLLGACAIYKFRYKSPEDKSKKYNVRHREYPNNVSMESPNEVKVPPSDSEQYVYENAAASTNL</sequence>
<evidence type="ECO:0000256" key="1">
    <source>
        <dbReference type="SAM" id="MobiDB-lite"/>
    </source>
</evidence>
<evidence type="ECO:0000313" key="3">
    <source>
        <dbReference type="EMBL" id="KAJ8297553.1"/>
    </source>
</evidence>
<organism evidence="3 4">
    <name type="scientific">Tegillarca granosa</name>
    <name type="common">Malaysian cockle</name>
    <name type="synonym">Anadara granosa</name>
    <dbReference type="NCBI Taxonomy" id="220873"/>
    <lineage>
        <taxon>Eukaryota</taxon>
        <taxon>Metazoa</taxon>
        <taxon>Spiralia</taxon>
        <taxon>Lophotrochozoa</taxon>
        <taxon>Mollusca</taxon>
        <taxon>Bivalvia</taxon>
        <taxon>Autobranchia</taxon>
        <taxon>Pteriomorphia</taxon>
        <taxon>Arcoida</taxon>
        <taxon>Arcoidea</taxon>
        <taxon>Arcidae</taxon>
        <taxon>Tegillarca</taxon>
    </lineage>
</organism>
<proteinExistence type="predicted"/>
<dbReference type="EMBL" id="JARBDR010000923">
    <property type="protein sequence ID" value="KAJ8297553.1"/>
    <property type="molecule type" value="Genomic_DNA"/>
</dbReference>
<dbReference type="Proteomes" id="UP001217089">
    <property type="component" value="Unassembled WGS sequence"/>
</dbReference>
<keyword evidence="4" id="KW-1185">Reference proteome</keyword>
<keyword evidence="2" id="KW-0812">Transmembrane</keyword>
<protein>
    <recommendedName>
        <fullName evidence="5">Ig-like domain-containing protein</fullName>
    </recommendedName>
</protein>
<evidence type="ECO:0008006" key="5">
    <source>
        <dbReference type="Google" id="ProtNLM"/>
    </source>
</evidence>
<evidence type="ECO:0000256" key="2">
    <source>
        <dbReference type="SAM" id="Phobius"/>
    </source>
</evidence>
<gene>
    <name evidence="3" type="ORF">KUTeg_024084</name>
</gene>
<feature type="transmembrane region" description="Helical" evidence="2">
    <location>
        <begin position="12"/>
        <end position="30"/>
    </location>
</feature>
<name>A0ABQ9E2P4_TEGGR</name>
<accession>A0ABQ9E2P4</accession>
<feature type="region of interest" description="Disordered" evidence="1">
    <location>
        <begin position="176"/>
        <end position="205"/>
    </location>
</feature>
<keyword evidence="2" id="KW-0472">Membrane</keyword>
<keyword evidence="2" id="KW-1133">Transmembrane helix</keyword>
<feature type="transmembrane region" description="Helical" evidence="2">
    <location>
        <begin position="142"/>
        <end position="165"/>
    </location>
</feature>